<evidence type="ECO:0000259" key="12">
    <source>
        <dbReference type="PROSITE" id="PS50885"/>
    </source>
</evidence>
<dbReference type="EMBL" id="WNKU01000001">
    <property type="protein sequence ID" value="MTV47533.1"/>
    <property type="molecule type" value="Genomic_DNA"/>
</dbReference>
<dbReference type="PROSITE" id="PS50885">
    <property type="entry name" value="HAMP"/>
    <property type="match status" value="1"/>
</dbReference>
<dbReference type="GO" id="GO:0006935">
    <property type="term" value="P:chemotaxis"/>
    <property type="evidence" value="ECO:0007669"/>
    <property type="project" value="UniProtKB-KW"/>
</dbReference>
<keyword evidence="14" id="KW-1185">Reference proteome</keyword>
<evidence type="ECO:0000256" key="8">
    <source>
        <dbReference type="ARBA" id="ARBA00029447"/>
    </source>
</evidence>
<evidence type="ECO:0000256" key="6">
    <source>
        <dbReference type="ARBA" id="ARBA00023136"/>
    </source>
</evidence>
<feature type="domain" description="HAMP" evidence="12">
    <location>
        <begin position="297"/>
        <end position="353"/>
    </location>
</feature>
<keyword evidence="2" id="KW-1003">Cell membrane</keyword>
<dbReference type="InterPro" id="IPR033479">
    <property type="entry name" value="dCache_1"/>
</dbReference>
<dbReference type="GO" id="GO:0005886">
    <property type="term" value="C:plasma membrane"/>
    <property type="evidence" value="ECO:0007669"/>
    <property type="project" value="UniProtKB-SubCell"/>
</dbReference>
<evidence type="ECO:0000259" key="11">
    <source>
        <dbReference type="PROSITE" id="PS50111"/>
    </source>
</evidence>
<dbReference type="SUPFAM" id="SSF103190">
    <property type="entry name" value="Sensory domain-like"/>
    <property type="match status" value="1"/>
</dbReference>
<dbReference type="Pfam" id="PF02743">
    <property type="entry name" value="dCache_1"/>
    <property type="match status" value="1"/>
</dbReference>
<dbReference type="OrthoDB" id="597657at2"/>
<dbReference type="PROSITE" id="PS50111">
    <property type="entry name" value="CHEMOTAXIS_TRANSDUC_2"/>
    <property type="match status" value="1"/>
</dbReference>
<dbReference type="GO" id="GO:0007165">
    <property type="term" value="P:signal transduction"/>
    <property type="evidence" value="ECO:0007669"/>
    <property type="project" value="UniProtKB-KW"/>
</dbReference>
<dbReference type="CDD" id="cd12913">
    <property type="entry name" value="PDC1_MCP_like"/>
    <property type="match status" value="1"/>
</dbReference>
<dbReference type="Pfam" id="PF00015">
    <property type="entry name" value="MCPsignal"/>
    <property type="match status" value="1"/>
</dbReference>
<gene>
    <name evidence="13" type="ORF">GJ688_00890</name>
</gene>
<comment type="subcellular location">
    <subcellularLocation>
        <location evidence="1">Cell membrane</location>
        <topology evidence="1">Multi-pass membrane protein</topology>
    </subcellularLocation>
</comment>
<dbReference type="Proteomes" id="UP000430670">
    <property type="component" value="Unassembled WGS sequence"/>
</dbReference>
<feature type="transmembrane region" description="Helical" evidence="10">
    <location>
        <begin position="7"/>
        <end position="25"/>
    </location>
</feature>
<dbReference type="Gene3D" id="1.10.8.500">
    <property type="entry name" value="HAMP domain in histidine kinase"/>
    <property type="match status" value="1"/>
</dbReference>
<keyword evidence="6 10" id="KW-0472">Membrane</keyword>
<evidence type="ECO:0000256" key="4">
    <source>
        <dbReference type="ARBA" id="ARBA00022692"/>
    </source>
</evidence>
<dbReference type="Gene3D" id="1.10.287.950">
    <property type="entry name" value="Methyl-accepting chemotaxis protein"/>
    <property type="match status" value="1"/>
</dbReference>
<evidence type="ECO:0000313" key="14">
    <source>
        <dbReference type="Proteomes" id="UP000430670"/>
    </source>
</evidence>
<dbReference type="RefSeq" id="WP_155474647.1">
    <property type="nucleotide sequence ID" value="NZ_WNKU01000001.1"/>
</dbReference>
<evidence type="ECO:0000256" key="1">
    <source>
        <dbReference type="ARBA" id="ARBA00004651"/>
    </source>
</evidence>
<dbReference type="InterPro" id="IPR029151">
    <property type="entry name" value="Sensor-like_sf"/>
</dbReference>
<dbReference type="InterPro" id="IPR004089">
    <property type="entry name" value="MCPsignal_dom"/>
</dbReference>
<protein>
    <submittedName>
        <fullName evidence="13">HAMP domain-containing protein</fullName>
    </submittedName>
</protein>
<evidence type="ECO:0000256" key="3">
    <source>
        <dbReference type="ARBA" id="ARBA00022500"/>
    </source>
</evidence>
<reference evidence="13 14" key="1">
    <citation type="submission" date="2019-11" db="EMBL/GenBank/DDBJ databases">
        <title>Whole-genome sequence of a the green, strictly anaerobic photosynthetic bacterium Heliobacillus mobilis DSM 6151.</title>
        <authorList>
            <person name="Kyndt J.A."/>
            <person name="Meyer T.E."/>
        </authorList>
    </citation>
    <scope>NUCLEOTIDE SEQUENCE [LARGE SCALE GENOMIC DNA]</scope>
    <source>
        <strain evidence="13 14">DSM 6151</strain>
    </source>
</reference>
<keyword evidence="7 9" id="KW-0807">Transducer</keyword>
<sequence length="659" mass="71537">MSLRSRILLFVLIPVFIGLAIMNFANYSGAKASLEDQIRSTLRLTTEDGKNDIETWMTDKEAIVSELADLYAEGMLTDASAQHHLENILTQHKEIVDIYIGHMDGRYIDGTHRNLSSDPRQSDWYKKGSLKHEFAYSDVFFDAKDQKSLITISHPIIRNNETIGVVAADLDFKALQKPLSEIKPSNAGYTFVLDRQGKFILHPTLTAKDNILTVDNGALKDAGEQFLGGQPTFEQRRFQGIDKFYSSLPVGRAGWIVVTTAPASELFASINSLGVRALTIGLITLLLLAGIVTYVAKNITDPITKLSTAVDTIAKGDLTLDEWALRSESAAPELAALANSITIMVANLRNLVKHVWDSSETVAASAQELTASAEQSSLTSGQVAESITSIAHGTDEQFNDVKEATAVIGQMSKEMLDISVGAKAVEESSEKMSGAAQKGSRAVKAVINQMSRTENTVMNTGEMVMKLKARSEEITKIVETISSIARQTNLLALNAAIEAAHAGEQGRGFAVVAEEVRQLAEQSQESTRQIAKLIDSIQKDTDRAVESMNAGIKEVQSGTKIAKAAGREFMNVETSINEIEGQFREISASIQQISAGGQEIVTKMEDVQKIVKTTMEEAQTVAAATEEQAASMDEIAASSGSLAKMAEELQRAVQEFRIS</sequence>
<dbReference type="InterPro" id="IPR003660">
    <property type="entry name" value="HAMP_dom"/>
</dbReference>
<keyword evidence="4 10" id="KW-0812">Transmembrane</keyword>
<dbReference type="Pfam" id="PF00672">
    <property type="entry name" value="HAMP"/>
    <property type="match status" value="1"/>
</dbReference>
<keyword evidence="5 10" id="KW-1133">Transmembrane helix</keyword>
<evidence type="ECO:0000256" key="5">
    <source>
        <dbReference type="ARBA" id="ARBA00022989"/>
    </source>
</evidence>
<keyword evidence="3" id="KW-0145">Chemotaxis</keyword>
<organism evidence="13 14">
    <name type="scientific">Heliobacterium mobile</name>
    <name type="common">Heliobacillus mobilis</name>
    <dbReference type="NCBI Taxonomy" id="28064"/>
    <lineage>
        <taxon>Bacteria</taxon>
        <taxon>Bacillati</taxon>
        <taxon>Bacillota</taxon>
        <taxon>Clostridia</taxon>
        <taxon>Eubacteriales</taxon>
        <taxon>Heliobacteriaceae</taxon>
        <taxon>Heliobacterium</taxon>
    </lineage>
</organism>
<comment type="similarity">
    <text evidence="8">Belongs to the methyl-accepting chemotaxis (MCP) protein family.</text>
</comment>
<dbReference type="PANTHER" id="PTHR32089">
    <property type="entry name" value="METHYL-ACCEPTING CHEMOTAXIS PROTEIN MCPB"/>
    <property type="match status" value="1"/>
</dbReference>
<proteinExistence type="inferred from homology"/>
<evidence type="ECO:0000256" key="10">
    <source>
        <dbReference type="SAM" id="Phobius"/>
    </source>
</evidence>
<accession>A0A6I3SBP3</accession>
<evidence type="ECO:0000256" key="2">
    <source>
        <dbReference type="ARBA" id="ARBA00022475"/>
    </source>
</evidence>
<dbReference type="PANTHER" id="PTHR32089:SF112">
    <property type="entry name" value="LYSOZYME-LIKE PROTEIN-RELATED"/>
    <property type="match status" value="1"/>
</dbReference>
<dbReference type="SUPFAM" id="SSF58104">
    <property type="entry name" value="Methyl-accepting chemotaxis protein (MCP) signaling domain"/>
    <property type="match status" value="1"/>
</dbReference>
<dbReference type="SMART" id="SM00283">
    <property type="entry name" value="MA"/>
    <property type="match status" value="1"/>
</dbReference>
<dbReference type="CDD" id="cd06225">
    <property type="entry name" value="HAMP"/>
    <property type="match status" value="1"/>
</dbReference>
<dbReference type="CDD" id="cd12912">
    <property type="entry name" value="PDC2_MCP_like"/>
    <property type="match status" value="1"/>
</dbReference>
<evidence type="ECO:0000313" key="13">
    <source>
        <dbReference type="EMBL" id="MTV47533.1"/>
    </source>
</evidence>
<dbReference type="CDD" id="cd11386">
    <property type="entry name" value="MCP_signal"/>
    <property type="match status" value="1"/>
</dbReference>
<dbReference type="SMART" id="SM00304">
    <property type="entry name" value="HAMP"/>
    <property type="match status" value="1"/>
</dbReference>
<evidence type="ECO:0000256" key="7">
    <source>
        <dbReference type="ARBA" id="ARBA00023224"/>
    </source>
</evidence>
<dbReference type="Gene3D" id="3.30.450.20">
    <property type="entry name" value="PAS domain"/>
    <property type="match status" value="2"/>
</dbReference>
<name>A0A6I3SBP3_HELMO</name>
<dbReference type="AlphaFoldDB" id="A0A6I3SBP3"/>
<evidence type="ECO:0000256" key="9">
    <source>
        <dbReference type="PROSITE-ProRule" id="PRU00284"/>
    </source>
</evidence>
<feature type="domain" description="Methyl-accepting transducer" evidence="11">
    <location>
        <begin position="372"/>
        <end position="608"/>
    </location>
</feature>
<comment type="caution">
    <text evidence="13">The sequence shown here is derived from an EMBL/GenBank/DDBJ whole genome shotgun (WGS) entry which is preliminary data.</text>
</comment>